<dbReference type="AlphaFoldDB" id="A0A845SAQ4"/>
<feature type="transmembrane region" description="Helical" evidence="7">
    <location>
        <begin position="95"/>
        <end position="112"/>
    </location>
</feature>
<dbReference type="Pfam" id="PF21082">
    <property type="entry name" value="MS_channel_3rd"/>
    <property type="match status" value="1"/>
</dbReference>
<dbReference type="SUPFAM" id="SSF82689">
    <property type="entry name" value="Mechanosensitive channel protein MscS (YggB), C-terminal domain"/>
    <property type="match status" value="1"/>
</dbReference>
<dbReference type="PANTHER" id="PTHR30566">
    <property type="entry name" value="YNAI-RELATED MECHANOSENSITIVE ION CHANNEL"/>
    <property type="match status" value="1"/>
</dbReference>
<dbReference type="EMBL" id="WUBS01000002">
    <property type="protein sequence ID" value="NDL61883.1"/>
    <property type="molecule type" value="Genomic_DNA"/>
</dbReference>
<dbReference type="InterPro" id="IPR049278">
    <property type="entry name" value="MS_channel_C"/>
</dbReference>
<evidence type="ECO:0000259" key="9">
    <source>
        <dbReference type="Pfam" id="PF21082"/>
    </source>
</evidence>
<keyword evidence="6 7" id="KW-0472">Membrane</keyword>
<name>A0A845SAQ4_9GAMM</name>
<evidence type="ECO:0000256" key="6">
    <source>
        <dbReference type="ARBA" id="ARBA00023136"/>
    </source>
</evidence>
<dbReference type="InterPro" id="IPR049142">
    <property type="entry name" value="MS_channel_1st"/>
</dbReference>
<keyword evidence="5 7" id="KW-1133">Transmembrane helix</keyword>
<feature type="domain" description="Mechanosensitive ion channel MscS C-terminal" evidence="9">
    <location>
        <begin position="256"/>
        <end position="340"/>
    </location>
</feature>
<evidence type="ECO:0000259" key="10">
    <source>
        <dbReference type="Pfam" id="PF21088"/>
    </source>
</evidence>
<keyword evidence="12" id="KW-1185">Reference proteome</keyword>
<organism evidence="11 12">
    <name type="scientific">Acerihabitans arboris</name>
    <dbReference type="NCBI Taxonomy" id="2691583"/>
    <lineage>
        <taxon>Bacteria</taxon>
        <taxon>Pseudomonadati</taxon>
        <taxon>Pseudomonadota</taxon>
        <taxon>Gammaproteobacteria</taxon>
        <taxon>Enterobacterales</taxon>
        <taxon>Pectobacteriaceae</taxon>
        <taxon>Acerihabitans</taxon>
    </lineage>
</organism>
<comment type="caution">
    <text evidence="11">The sequence shown here is derived from an EMBL/GenBank/DDBJ whole genome shotgun (WGS) entry which is preliminary data.</text>
</comment>
<protein>
    <submittedName>
        <fullName evidence="11">Mechanosensitive ion channel</fullName>
    </submittedName>
</protein>
<dbReference type="SUPFAM" id="SSF82861">
    <property type="entry name" value="Mechanosensitive channel protein MscS (YggB), transmembrane region"/>
    <property type="match status" value="1"/>
</dbReference>
<feature type="transmembrane region" description="Helical" evidence="7">
    <location>
        <begin position="18"/>
        <end position="36"/>
    </location>
</feature>
<evidence type="ECO:0000256" key="2">
    <source>
        <dbReference type="ARBA" id="ARBA00008017"/>
    </source>
</evidence>
<dbReference type="RefSeq" id="WP_162364553.1">
    <property type="nucleotide sequence ID" value="NZ_WUBS01000002.1"/>
</dbReference>
<dbReference type="GO" id="GO:0005886">
    <property type="term" value="C:plasma membrane"/>
    <property type="evidence" value="ECO:0007669"/>
    <property type="project" value="UniProtKB-SubCell"/>
</dbReference>
<reference evidence="11 12" key="1">
    <citation type="submission" date="2019-12" db="EMBL/GenBank/DDBJ databases">
        <authorList>
            <person name="Lee S.D."/>
        </authorList>
    </citation>
    <scope>NUCLEOTIDE SEQUENCE [LARGE SCALE GENOMIC DNA]</scope>
    <source>
        <strain evidence="11 12">SAP-6</strain>
    </source>
</reference>
<dbReference type="InterPro" id="IPR011066">
    <property type="entry name" value="MscS_channel_C_sf"/>
</dbReference>
<dbReference type="Pfam" id="PF21088">
    <property type="entry name" value="MS_channel_1st"/>
    <property type="match status" value="1"/>
</dbReference>
<dbReference type="Proteomes" id="UP000461443">
    <property type="component" value="Unassembled WGS sequence"/>
</dbReference>
<accession>A0A845SAQ4</accession>
<feature type="domain" description="Mechanosensitive ion channel transmembrane helices 2/3" evidence="10">
    <location>
        <begin position="143"/>
        <end position="182"/>
    </location>
</feature>
<dbReference type="Gene3D" id="1.10.287.1260">
    <property type="match status" value="1"/>
</dbReference>
<dbReference type="InterPro" id="IPR006685">
    <property type="entry name" value="MscS_channel_2nd"/>
</dbReference>
<evidence type="ECO:0000256" key="5">
    <source>
        <dbReference type="ARBA" id="ARBA00022989"/>
    </source>
</evidence>
<dbReference type="Gene3D" id="2.30.30.60">
    <property type="match status" value="1"/>
</dbReference>
<dbReference type="InterPro" id="IPR010920">
    <property type="entry name" value="LSM_dom_sf"/>
</dbReference>
<comment type="similarity">
    <text evidence="2">Belongs to the MscS (TC 1.A.23) family.</text>
</comment>
<proteinExistence type="inferred from homology"/>
<feature type="transmembrane region" description="Helical" evidence="7">
    <location>
        <begin position="163"/>
        <end position="185"/>
    </location>
</feature>
<sequence length="378" mass="42624">MEMLRNLNFFRLITSGDFWLNIAIIIAATLIIHWVISRAIQLVGRRVKQWSTGRHSALYQIAVEMLDNTKRVLILFTAFLISMRFIELPGTWHSALAHGWFLVFAIQIALWLDSATHVWSQNVVNQPGAVRNTVTMVILGVMIRLLIWALMLLSILGNVGVNITALVASLGVGGIAIALAIQTVLSDVFASLAIGFDKPFVIGDFVVFNDIAGTIEHIGLKTTRIRSLSGEQIVCANAILLQQTIHNYKRMQTRRIVFTFGLAYSTPPDRLRLVGPMIKRIIEEIEETRFDRAHFLSFDNFRLTYEVVHIVASADYNKYMDIQQEINIRLMEELAKMDIKLAIPTQNILFTEREFPQIKVLEPGPPDKTAMPAAKAAE</sequence>
<dbReference type="InterPro" id="IPR011014">
    <property type="entry name" value="MscS_channel_TM-2"/>
</dbReference>
<reference evidence="11 12" key="2">
    <citation type="submission" date="2020-02" db="EMBL/GenBank/DDBJ databases">
        <title>The new genus of Enterobacteriales.</title>
        <authorList>
            <person name="Kim I.S."/>
        </authorList>
    </citation>
    <scope>NUCLEOTIDE SEQUENCE [LARGE SCALE GENOMIC DNA]</scope>
    <source>
        <strain evidence="11 12">SAP-6</strain>
    </source>
</reference>
<evidence type="ECO:0000259" key="8">
    <source>
        <dbReference type="Pfam" id="PF00924"/>
    </source>
</evidence>
<dbReference type="PANTHER" id="PTHR30566:SF25">
    <property type="entry name" value="INNER MEMBRANE PROTEIN"/>
    <property type="match status" value="1"/>
</dbReference>
<keyword evidence="3" id="KW-1003">Cell membrane</keyword>
<dbReference type="InterPro" id="IPR023408">
    <property type="entry name" value="MscS_beta-dom_sf"/>
</dbReference>
<dbReference type="GO" id="GO:0008381">
    <property type="term" value="F:mechanosensitive monoatomic ion channel activity"/>
    <property type="evidence" value="ECO:0007669"/>
    <property type="project" value="UniProtKB-ARBA"/>
</dbReference>
<dbReference type="Gene3D" id="3.30.70.100">
    <property type="match status" value="1"/>
</dbReference>
<comment type="subcellular location">
    <subcellularLocation>
        <location evidence="1">Cell membrane</location>
        <topology evidence="1">Multi-pass membrane protein</topology>
    </subcellularLocation>
</comment>
<evidence type="ECO:0000256" key="1">
    <source>
        <dbReference type="ARBA" id="ARBA00004651"/>
    </source>
</evidence>
<evidence type="ECO:0000256" key="7">
    <source>
        <dbReference type="SAM" id="Phobius"/>
    </source>
</evidence>
<keyword evidence="4 7" id="KW-0812">Transmembrane</keyword>
<dbReference type="Pfam" id="PF00924">
    <property type="entry name" value="MS_channel_2nd"/>
    <property type="match status" value="1"/>
</dbReference>
<gene>
    <name evidence="11" type="ORF">GRH90_03785</name>
</gene>
<feature type="domain" description="Mechanosensitive ion channel MscS" evidence="8">
    <location>
        <begin position="183"/>
        <end position="250"/>
    </location>
</feature>
<dbReference type="SUPFAM" id="SSF50182">
    <property type="entry name" value="Sm-like ribonucleoproteins"/>
    <property type="match status" value="1"/>
</dbReference>
<evidence type="ECO:0000256" key="4">
    <source>
        <dbReference type="ARBA" id="ARBA00022692"/>
    </source>
</evidence>
<evidence type="ECO:0000256" key="3">
    <source>
        <dbReference type="ARBA" id="ARBA00022475"/>
    </source>
</evidence>
<feature type="transmembrane region" description="Helical" evidence="7">
    <location>
        <begin position="133"/>
        <end position="157"/>
    </location>
</feature>
<evidence type="ECO:0000313" key="11">
    <source>
        <dbReference type="EMBL" id="NDL61883.1"/>
    </source>
</evidence>
<evidence type="ECO:0000313" key="12">
    <source>
        <dbReference type="Proteomes" id="UP000461443"/>
    </source>
</evidence>